<evidence type="ECO:0000313" key="1">
    <source>
        <dbReference type="EMBL" id="KAI5070389.1"/>
    </source>
</evidence>
<dbReference type="EMBL" id="JABFUD020000014">
    <property type="protein sequence ID" value="KAI5070389.1"/>
    <property type="molecule type" value="Genomic_DNA"/>
</dbReference>
<gene>
    <name evidence="1" type="ORF">GOP47_0014732</name>
</gene>
<comment type="caution">
    <text evidence="1">The sequence shown here is derived from an EMBL/GenBank/DDBJ whole genome shotgun (WGS) entry which is preliminary data.</text>
</comment>
<protein>
    <submittedName>
        <fullName evidence="1">Uncharacterized protein</fullName>
    </submittedName>
</protein>
<proteinExistence type="predicted"/>
<dbReference type="Proteomes" id="UP000886520">
    <property type="component" value="Chromosome 14"/>
</dbReference>
<reference evidence="1" key="1">
    <citation type="submission" date="2021-01" db="EMBL/GenBank/DDBJ databases">
        <title>Adiantum capillus-veneris genome.</title>
        <authorList>
            <person name="Fang Y."/>
            <person name="Liao Q."/>
        </authorList>
    </citation>
    <scope>NUCLEOTIDE SEQUENCE</scope>
    <source>
        <strain evidence="1">H3</strain>
        <tissue evidence="1">Leaf</tissue>
    </source>
</reference>
<sequence length="497" mass="54175">MLGLLEMLSTPSSVLAVGMEPHQRRIENYAHLKVMGKNGKAKKNAAHLKAHTVGWPRGKEARAFATGCATRTQTPAVFSPQVLDFDEMCGYMGRLMIRDSNGCLYPLGSRDRCYHSARLAKEVAMAGSSALVTCRGTDLQECRPIVVMSSPSSIEARTLIACRTTGVAGANAEARAALFASDVVNLRDVGAILATAVSSAYGAASILSTAGFGRRDCLSHSSISVIKGLLVLFSSSIICDRLSGSTIFEGFSSSVGNASSRRGRQAASSAVCEGPFIVAKEISMRSYEEWALGIETHWRVVFFAMENNKGMVLLYGDSTKVHEGVVEWIKWQIQHQFCKAVGDSGPFFGSLVYLLGSSNHRLQVAYQNEDYDKLVDEVMLWHNAGVLFSLGIKIDVKVSGTVNNKKVDIRLYWVQQVLNDAIPIVIDFSPSVCTTAREKGFEVGFLCSYLSGDIRPEMDFHIKFDLHGLQQYILNLLMDATEDNNSVISLDGHGNSK</sequence>
<organism evidence="1 2">
    <name type="scientific">Adiantum capillus-veneris</name>
    <name type="common">Maidenhair fern</name>
    <dbReference type="NCBI Taxonomy" id="13818"/>
    <lineage>
        <taxon>Eukaryota</taxon>
        <taxon>Viridiplantae</taxon>
        <taxon>Streptophyta</taxon>
        <taxon>Embryophyta</taxon>
        <taxon>Tracheophyta</taxon>
        <taxon>Polypodiopsida</taxon>
        <taxon>Polypodiidae</taxon>
        <taxon>Polypodiales</taxon>
        <taxon>Pteridineae</taxon>
        <taxon>Pteridaceae</taxon>
        <taxon>Vittarioideae</taxon>
        <taxon>Adiantum</taxon>
    </lineage>
</organism>
<dbReference type="AlphaFoldDB" id="A0A9D4ZCR2"/>
<name>A0A9D4ZCR2_ADICA</name>
<evidence type="ECO:0000313" key="2">
    <source>
        <dbReference type="Proteomes" id="UP000886520"/>
    </source>
</evidence>
<dbReference type="OrthoDB" id="2873899at2759"/>
<keyword evidence="2" id="KW-1185">Reference proteome</keyword>
<accession>A0A9D4ZCR2</accession>